<dbReference type="EMBL" id="PQXI01000331">
    <property type="protein sequence ID" value="TGO19749.1"/>
    <property type="molecule type" value="Genomic_DNA"/>
</dbReference>
<comment type="caution">
    <text evidence="1">The sequence shown here is derived from an EMBL/GenBank/DDBJ whole genome shotgun (WGS) entry which is preliminary data.</text>
</comment>
<protein>
    <submittedName>
        <fullName evidence="1">Uncharacterized protein</fullName>
    </submittedName>
</protein>
<dbReference type="Proteomes" id="UP000297910">
    <property type="component" value="Unassembled WGS sequence"/>
</dbReference>
<dbReference type="AlphaFoldDB" id="A0A4Z1F8R3"/>
<accession>A0A4Z1F8R3</accession>
<sequence>MGALLYEVLSLIWGDSMIYCDAVLHTVIFNLTILEYLIHFKLLEEDFEEMLYISIEFSGWLRLYVPGHKHASVQLLLARELEEEYKQREFEQRLARVCTRLGGKMDCDFIEAWIDQDFQVTEDIYWRKVQAGLEPSIAEDIEDKSLKPYFHLLRLRDLRLTALENLENYGMIME</sequence>
<organism evidence="1 2">
    <name type="scientific">Botrytis paeoniae</name>
    <dbReference type="NCBI Taxonomy" id="278948"/>
    <lineage>
        <taxon>Eukaryota</taxon>
        <taxon>Fungi</taxon>
        <taxon>Dikarya</taxon>
        <taxon>Ascomycota</taxon>
        <taxon>Pezizomycotina</taxon>
        <taxon>Leotiomycetes</taxon>
        <taxon>Helotiales</taxon>
        <taxon>Sclerotiniaceae</taxon>
        <taxon>Botrytis</taxon>
    </lineage>
</organism>
<name>A0A4Z1F8R3_9HELO</name>
<keyword evidence="2" id="KW-1185">Reference proteome</keyword>
<proteinExistence type="predicted"/>
<evidence type="ECO:0000313" key="1">
    <source>
        <dbReference type="EMBL" id="TGO19749.1"/>
    </source>
</evidence>
<gene>
    <name evidence="1" type="ORF">BPAE_0333g00100</name>
</gene>
<evidence type="ECO:0000313" key="2">
    <source>
        <dbReference type="Proteomes" id="UP000297910"/>
    </source>
</evidence>
<reference evidence="1 2" key="1">
    <citation type="submission" date="2017-12" db="EMBL/GenBank/DDBJ databases">
        <title>Comparative genomics of Botrytis spp.</title>
        <authorList>
            <person name="Valero-Jimenez C.A."/>
            <person name="Tapia P."/>
            <person name="Veloso J."/>
            <person name="Silva-Moreno E."/>
            <person name="Staats M."/>
            <person name="Valdes J.H."/>
            <person name="Van Kan J.A.L."/>
        </authorList>
    </citation>
    <scope>NUCLEOTIDE SEQUENCE [LARGE SCALE GENOMIC DNA]</scope>
    <source>
        <strain evidence="1 2">Bp0003</strain>
    </source>
</reference>